<sequence length="63" mass="6534">MVPVMLVSRQTSNPLNMPPGVPSARRWLLPSSQPGTGLACCPSTEPHAVSAPDPVACLGSHQT</sequence>
<dbReference type="EMBL" id="JASSZA010000001">
    <property type="protein sequence ID" value="KAK2120718.1"/>
    <property type="molecule type" value="Genomic_DNA"/>
</dbReference>
<reference evidence="1 2" key="1">
    <citation type="submission" date="2023-05" db="EMBL/GenBank/DDBJ databases">
        <title>B98-5 Cell Line De Novo Hybrid Assembly: An Optical Mapping Approach.</title>
        <authorList>
            <person name="Kananen K."/>
            <person name="Auerbach J.A."/>
            <person name="Kautto E."/>
            <person name="Blachly J.S."/>
        </authorList>
    </citation>
    <scope>NUCLEOTIDE SEQUENCE [LARGE SCALE GENOMIC DNA]</scope>
    <source>
        <strain evidence="1">B95-8</strain>
        <tissue evidence="1">Cell line</tissue>
    </source>
</reference>
<evidence type="ECO:0000313" key="2">
    <source>
        <dbReference type="Proteomes" id="UP001266305"/>
    </source>
</evidence>
<dbReference type="Proteomes" id="UP001266305">
    <property type="component" value="Unassembled WGS sequence"/>
</dbReference>
<feature type="non-terminal residue" evidence="1">
    <location>
        <position position="63"/>
    </location>
</feature>
<comment type="caution">
    <text evidence="1">The sequence shown here is derived from an EMBL/GenBank/DDBJ whole genome shotgun (WGS) entry which is preliminary data.</text>
</comment>
<accession>A0ABQ9WGD0</accession>
<organism evidence="1 2">
    <name type="scientific">Saguinus oedipus</name>
    <name type="common">Cotton-top tamarin</name>
    <name type="synonym">Oedipomidas oedipus</name>
    <dbReference type="NCBI Taxonomy" id="9490"/>
    <lineage>
        <taxon>Eukaryota</taxon>
        <taxon>Metazoa</taxon>
        <taxon>Chordata</taxon>
        <taxon>Craniata</taxon>
        <taxon>Vertebrata</taxon>
        <taxon>Euteleostomi</taxon>
        <taxon>Mammalia</taxon>
        <taxon>Eutheria</taxon>
        <taxon>Euarchontoglires</taxon>
        <taxon>Primates</taxon>
        <taxon>Haplorrhini</taxon>
        <taxon>Platyrrhini</taxon>
        <taxon>Cebidae</taxon>
        <taxon>Callitrichinae</taxon>
        <taxon>Saguinus</taxon>
    </lineage>
</organism>
<keyword evidence="2" id="KW-1185">Reference proteome</keyword>
<gene>
    <name evidence="1" type="ORF">P7K49_002104</name>
</gene>
<proteinExistence type="predicted"/>
<protein>
    <submittedName>
        <fullName evidence="1">Uncharacterized protein</fullName>
    </submittedName>
</protein>
<name>A0ABQ9WGD0_SAGOE</name>
<evidence type="ECO:0000313" key="1">
    <source>
        <dbReference type="EMBL" id="KAK2120718.1"/>
    </source>
</evidence>